<dbReference type="InterPro" id="IPR036638">
    <property type="entry name" value="HLH_DNA-bd_sf"/>
</dbReference>
<evidence type="ECO:0000313" key="8">
    <source>
        <dbReference type="Proteomes" id="UP000279236"/>
    </source>
</evidence>
<dbReference type="RefSeq" id="XP_028476909.1">
    <property type="nucleotide sequence ID" value="XM_028623016.1"/>
</dbReference>
<evidence type="ECO:0000256" key="2">
    <source>
        <dbReference type="ARBA" id="ARBA00023015"/>
    </source>
</evidence>
<dbReference type="GeneID" id="39592214"/>
<proteinExistence type="predicted"/>
<sequence length="476" mass="52400">MTVDSSFLTSIMSPQSFSFSPGSLPNQQGGQSNNPFDYNMVSPHSGAVELPSSSSPHSFQPHAMFGHLNFGAENREPPVVAASDTKDNRSRSQSSSRSSNIGKAPSARARSGRKLSMNDVRPTVQPPRGRTMAPPRSMSFQTESKPAPGSLLPLGPQRANSITSADLAFEHQYGIAIPHTDFGQGMWAGGSAPSVLPEGMASYGASVEGGGLESPVTPAQTVATLLGDESRKQRRRECHNQVEKRRREHINAMIEELNKLLPAKFKMPMDNDIAVEDDEDEDPNNPESPIKKKKSKRTASTSKQQKDSAQCKGRILSDSVHYIRDLQSVNEQQSSRIRYLEGLLDNQLLQQNQSWASQNQSNDLPYPHEQLEAMRASPEPDRLVPLTQSGWSGFNQLVFETSPTEASSGGDIQRSTPQSSDSPETDTKDPVVWGLVDFAEEQQREARKDSQHELQSSLSNMEIDVPVEDRRSWSNF</sequence>
<keyword evidence="2" id="KW-0805">Transcription regulation</keyword>
<dbReference type="Pfam" id="PF00010">
    <property type="entry name" value="HLH"/>
    <property type="match status" value="1"/>
</dbReference>
<feature type="region of interest" description="Disordered" evidence="5">
    <location>
        <begin position="13"/>
        <end position="64"/>
    </location>
</feature>
<feature type="compositionally biased region" description="Polar residues" evidence="5">
    <location>
        <begin position="13"/>
        <end position="36"/>
    </location>
</feature>
<evidence type="ECO:0000256" key="1">
    <source>
        <dbReference type="ARBA" id="ARBA00004123"/>
    </source>
</evidence>
<organism evidence="7 8">
    <name type="scientific">Apiotrichum porosum</name>
    <dbReference type="NCBI Taxonomy" id="105984"/>
    <lineage>
        <taxon>Eukaryota</taxon>
        <taxon>Fungi</taxon>
        <taxon>Dikarya</taxon>
        <taxon>Basidiomycota</taxon>
        <taxon>Agaricomycotina</taxon>
        <taxon>Tremellomycetes</taxon>
        <taxon>Trichosporonales</taxon>
        <taxon>Trichosporonaceae</taxon>
        <taxon>Apiotrichum</taxon>
    </lineage>
</organism>
<dbReference type="PANTHER" id="PTHR46117:SF3">
    <property type="entry name" value="FI24210P1"/>
    <property type="match status" value="1"/>
</dbReference>
<dbReference type="InterPro" id="IPR011598">
    <property type="entry name" value="bHLH_dom"/>
</dbReference>
<comment type="caution">
    <text evidence="7">The sequence shown here is derived from an EMBL/GenBank/DDBJ whole genome shotgun (WGS) entry which is preliminary data.</text>
</comment>
<evidence type="ECO:0000256" key="3">
    <source>
        <dbReference type="ARBA" id="ARBA00023163"/>
    </source>
</evidence>
<accession>A0A427XV47</accession>
<keyword evidence="4" id="KW-0539">Nucleus</keyword>
<feature type="compositionally biased region" description="Basic and acidic residues" evidence="5">
    <location>
        <begin position="467"/>
        <end position="476"/>
    </location>
</feature>
<dbReference type="InterPro" id="IPR051732">
    <property type="entry name" value="USF"/>
</dbReference>
<feature type="domain" description="BHLH" evidence="6">
    <location>
        <begin position="234"/>
        <end position="326"/>
    </location>
</feature>
<keyword evidence="3" id="KW-0804">Transcription</keyword>
<feature type="region of interest" description="Disordered" evidence="5">
    <location>
        <begin position="275"/>
        <end position="312"/>
    </location>
</feature>
<dbReference type="EMBL" id="RSCE01000005">
    <property type="protein sequence ID" value="RSH82677.1"/>
    <property type="molecule type" value="Genomic_DNA"/>
</dbReference>
<evidence type="ECO:0000259" key="6">
    <source>
        <dbReference type="PROSITE" id="PS50888"/>
    </source>
</evidence>
<feature type="compositionally biased region" description="Acidic residues" evidence="5">
    <location>
        <begin position="275"/>
        <end position="284"/>
    </location>
</feature>
<feature type="compositionally biased region" description="Basic and acidic residues" evidence="5">
    <location>
        <begin position="441"/>
        <end position="452"/>
    </location>
</feature>
<reference evidence="7 8" key="1">
    <citation type="submission" date="2018-11" db="EMBL/GenBank/DDBJ databases">
        <title>Genome sequence of Apiotrichum porosum DSM 27194.</title>
        <authorList>
            <person name="Aliyu H."/>
            <person name="Gorte O."/>
            <person name="Ochsenreither K."/>
        </authorList>
    </citation>
    <scope>NUCLEOTIDE SEQUENCE [LARGE SCALE GENOMIC DNA]</scope>
    <source>
        <strain evidence="7 8">DSM 27194</strain>
    </source>
</reference>
<dbReference type="SUPFAM" id="SSF47459">
    <property type="entry name" value="HLH, helix-loop-helix DNA-binding domain"/>
    <property type="match status" value="1"/>
</dbReference>
<feature type="compositionally biased region" description="Polar residues" evidence="5">
    <location>
        <begin position="413"/>
        <end position="422"/>
    </location>
</feature>
<feature type="region of interest" description="Disordered" evidence="5">
    <location>
        <begin position="402"/>
        <end position="476"/>
    </location>
</feature>
<dbReference type="GO" id="GO:0046983">
    <property type="term" value="F:protein dimerization activity"/>
    <property type="evidence" value="ECO:0007669"/>
    <property type="project" value="InterPro"/>
</dbReference>
<dbReference type="OrthoDB" id="690068at2759"/>
<dbReference type="Proteomes" id="UP000279236">
    <property type="component" value="Unassembled WGS sequence"/>
</dbReference>
<feature type="region of interest" description="Disordered" evidence="5">
    <location>
        <begin position="80"/>
        <end position="152"/>
    </location>
</feature>
<protein>
    <recommendedName>
        <fullName evidence="6">BHLH domain-containing protein</fullName>
    </recommendedName>
</protein>
<evidence type="ECO:0000313" key="7">
    <source>
        <dbReference type="EMBL" id="RSH82677.1"/>
    </source>
</evidence>
<name>A0A427XV47_9TREE</name>
<dbReference type="Gene3D" id="4.10.280.10">
    <property type="entry name" value="Helix-loop-helix DNA-binding domain"/>
    <property type="match status" value="1"/>
</dbReference>
<dbReference type="AlphaFoldDB" id="A0A427XV47"/>
<dbReference type="GO" id="GO:0000978">
    <property type="term" value="F:RNA polymerase II cis-regulatory region sequence-specific DNA binding"/>
    <property type="evidence" value="ECO:0007669"/>
    <property type="project" value="TreeGrafter"/>
</dbReference>
<dbReference type="GO" id="GO:0005634">
    <property type="term" value="C:nucleus"/>
    <property type="evidence" value="ECO:0007669"/>
    <property type="project" value="UniProtKB-SubCell"/>
</dbReference>
<comment type="subcellular location">
    <subcellularLocation>
        <location evidence="1">Nucleus</location>
    </subcellularLocation>
</comment>
<gene>
    <name evidence="7" type="ORF">EHS24_007671</name>
</gene>
<dbReference type="SMART" id="SM00353">
    <property type="entry name" value="HLH"/>
    <property type="match status" value="1"/>
</dbReference>
<dbReference type="STRING" id="105984.A0A427XV47"/>
<keyword evidence="8" id="KW-1185">Reference proteome</keyword>
<evidence type="ECO:0000256" key="5">
    <source>
        <dbReference type="SAM" id="MobiDB-lite"/>
    </source>
</evidence>
<dbReference type="GO" id="GO:0000981">
    <property type="term" value="F:DNA-binding transcription factor activity, RNA polymerase II-specific"/>
    <property type="evidence" value="ECO:0007669"/>
    <property type="project" value="TreeGrafter"/>
</dbReference>
<dbReference type="PANTHER" id="PTHR46117">
    <property type="entry name" value="FI24210P1"/>
    <property type="match status" value="1"/>
</dbReference>
<dbReference type="PROSITE" id="PS50888">
    <property type="entry name" value="BHLH"/>
    <property type="match status" value="1"/>
</dbReference>
<evidence type="ECO:0000256" key="4">
    <source>
        <dbReference type="ARBA" id="ARBA00023242"/>
    </source>
</evidence>